<dbReference type="InterPro" id="IPR057326">
    <property type="entry name" value="KR_dom"/>
</dbReference>
<dbReference type="InterPro" id="IPR036291">
    <property type="entry name" value="NAD(P)-bd_dom_sf"/>
</dbReference>
<dbReference type="PRINTS" id="PR00080">
    <property type="entry name" value="SDRFAMILY"/>
</dbReference>
<proteinExistence type="inferred from homology"/>
<protein>
    <submittedName>
        <fullName evidence="5">NAD(P)-dependent dehydrogenase, short-chain alcohol dehydrogenase family</fullName>
    </submittedName>
</protein>
<dbReference type="GO" id="GO:0016491">
    <property type="term" value="F:oxidoreductase activity"/>
    <property type="evidence" value="ECO:0007669"/>
    <property type="project" value="UniProtKB-KW"/>
</dbReference>
<keyword evidence="6" id="KW-1185">Reference proteome</keyword>
<feature type="domain" description="Ketoreductase" evidence="4">
    <location>
        <begin position="10"/>
        <end position="198"/>
    </location>
</feature>
<evidence type="ECO:0000256" key="2">
    <source>
        <dbReference type="ARBA" id="ARBA00023002"/>
    </source>
</evidence>
<keyword evidence="3" id="KW-0520">NAD</keyword>
<gene>
    <name evidence="5" type="ORF">SAMN05443245_5290</name>
</gene>
<evidence type="ECO:0000313" key="6">
    <source>
        <dbReference type="Proteomes" id="UP000183487"/>
    </source>
</evidence>
<evidence type="ECO:0000256" key="3">
    <source>
        <dbReference type="ARBA" id="ARBA00023027"/>
    </source>
</evidence>
<evidence type="ECO:0000256" key="1">
    <source>
        <dbReference type="ARBA" id="ARBA00006484"/>
    </source>
</evidence>
<dbReference type="InterPro" id="IPR002347">
    <property type="entry name" value="SDR_fam"/>
</dbReference>
<dbReference type="Gene3D" id="3.40.50.720">
    <property type="entry name" value="NAD(P)-binding Rossmann-like Domain"/>
    <property type="match status" value="1"/>
</dbReference>
<dbReference type="RefSeq" id="WP_074770092.1">
    <property type="nucleotide sequence ID" value="NZ_FNKP01000002.1"/>
</dbReference>
<reference evidence="6" key="1">
    <citation type="submission" date="2016-10" db="EMBL/GenBank/DDBJ databases">
        <authorList>
            <person name="Varghese N."/>
        </authorList>
    </citation>
    <scope>NUCLEOTIDE SEQUENCE [LARGE SCALE GENOMIC DNA]</scope>
    <source>
        <strain evidence="6">GAS106B</strain>
    </source>
</reference>
<dbReference type="SMART" id="SM00822">
    <property type="entry name" value="PKS_KR"/>
    <property type="match status" value="1"/>
</dbReference>
<dbReference type="PANTHER" id="PTHR24321">
    <property type="entry name" value="DEHYDROGENASES, SHORT CHAIN"/>
    <property type="match status" value="1"/>
</dbReference>
<dbReference type="EMBL" id="FNKP01000002">
    <property type="protein sequence ID" value="SDR37988.1"/>
    <property type="molecule type" value="Genomic_DNA"/>
</dbReference>
<dbReference type="OrthoDB" id="7064009at2"/>
<dbReference type="SUPFAM" id="SSF51735">
    <property type="entry name" value="NAD(P)-binding Rossmann-fold domains"/>
    <property type="match status" value="1"/>
</dbReference>
<organism evidence="5 6">
    <name type="scientific">Paraburkholderia fungorum</name>
    <dbReference type="NCBI Taxonomy" id="134537"/>
    <lineage>
        <taxon>Bacteria</taxon>
        <taxon>Pseudomonadati</taxon>
        <taxon>Pseudomonadota</taxon>
        <taxon>Betaproteobacteria</taxon>
        <taxon>Burkholderiales</taxon>
        <taxon>Burkholderiaceae</taxon>
        <taxon>Paraburkholderia</taxon>
    </lineage>
</organism>
<sequence>MNPTYDFRGQVALVTGASSGMGLETAKAFAEAGAAVALVDRDAEKLNTATGMLTAAGHRAIGIVCDVTDEAQAKAAVDRTVAEFGRLDMAYNNAGILGPMCEMSAEPADGYDEVLAVNLRGIWTFMKHELLQMKKQGSGAIVNCSSLGGLVGLAGRAAYHASKHGVIGLTKSAALDVAAQGIRVNAICPGCIDTPMGGEIDPEAMKVFLKDQPIGRMGRSEEVAAAVLWLCSPGASLIVGVALPVDGGFVAH</sequence>
<dbReference type="Proteomes" id="UP000183487">
    <property type="component" value="Unassembled WGS sequence"/>
</dbReference>
<comment type="similarity">
    <text evidence="1">Belongs to the short-chain dehydrogenases/reductases (SDR) family.</text>
</comment>
<dbReference type="FunFam" id="3.40.50.720:FF:000084">
    <property type="entry name" value="Short-chain dehydrogenase reductase"/>
    <property type="match status" value="1"/>
</dbReference>
<evidence type="ECO:0000313" key="5">
    <source>
        <dbReference type="EMBL" id="SDR37988.1"/>
    </source>
</evidence>
<evidence type="ECO:0000259" key="4">
    <source>
        <dbReference type="SMART" id="SM00822"/>
    </source>
</evidence>
<dbReference type="CDD" id="cd05233">
    <property type="entry name" value="SDR_c"/>
    <property type="match status" value="1"/>
</dbReference>
<dbReference type="AlphaFoldDB" id="A0A1H1IKU4"/>
<name>A0A1H1IKU4_9BURK</name>
<keyword evidence="2" id="KW-0560">Oxidoreductase</keyword>
<dbReference type="NCBIfam" id="NF005559">
    <property type="entry name" value="PRK07231.1"/>
    <property type="match status" value="1"/>
</dbReference>
<dbReference type="Pfam" id="PF13561">
    <property type="entry name" value="adh_short_C2"/>
    <property type="match status" value="1"/>
</dbReference>
<accession>A0A1H1IKU4</accession>
<dbReference type="PANTHER" id="PTHR24321:SF8">
    <property type="entry name" value="ESTRADIOL 17-BETA-DEHYDROGENASE 8-RELATED"/>
    <property type="match status" value="1"/>
</dbReference>
<dbReference type="PRINTS" id="PR00081">
    <property type="entry name" value="GDHRDH"/>
</dbReference>